<organism evidence="2 3">
    <name type="scientific">Nicotiana attenuata</name>
    <name type="common">Coyote tobacco</name>
    <dbReference type="NCBI Taxonomy" id="49451"/>
    <lineage>
        <taxon>Eukaryota</taxon>
        <taxon>Viridiplantae</taxon>
        <taxon>Streptophyta</taxon>
        <taxon>Embryophyta</taxon>
        <taxon>Tracheophyta</taxon>
        <taxon>Spermatophyta</taxon>
        <taxon>Magnoliopsida</taxon>
        <taxon>eudicotyledons</taxon>
        <taxon>Gunneridae</taxon>
        <taxon>Pentapetalae</taxon>
        <taxon>asterids</taxon>
        <taxon>lamiids</taxon>
        <taxon>Solanales</taxon>
        <taxon>Solanaceae</taxon>
        <taxon>Nicotianoideae</taxon>
        <taxon>Nicotianeae</taxon>
        <taxon>Nicotiana</taxon>
    </lineage>
</organism>
<dbReference type="EMBL" id="MJEQ01003534">
    <property type="protein sequence ID" value="OIT22727.1"/>
    <property type="molecule type" value="Genomic_DNA"/>
</dbReference>
<dbReference type="Proteomes" id="UP000187609">
    <property type="component" value="Unassembled WGS sequence"/>
</dbReference>
<reference evidence="2" key="1">
    <citation type="submission" date="2016-11" db="EMBL/GenBank/DDBJ databases">
        <title>The genome of Nicotiana attenuata.</title>
        <authorList>
            <person name="Xu S."/>
            <person name="Brockmoeller T."/>
            <person name="Gaquerel E."/>
            <person name="Navarro A."/>
            <person name="Kuhl H."/>
            <person name="Gase K."/>
            <person name="Ling Z."/>
            <person name="Zhou W."/>
            <person name="Kreitzer C."/>
            <person name="Stanke M."/>
            <person name="Tang H."/>
            <person name="Lyons E."/>
            <person name="Pandey P."/>
            <person name="Pandey S.P."/>
            <person name="Timmermann B."/>
            <person name="Baldwin I.T."/>
        </authorList>
    </citation>
    <scope>NUCLEOTIDE SEQUENCE [LARGE SCALE GENOMIC DNA]</scope>
    <source>
        <strain evidence="2">UT</strain>
    </source>
</reference>
<dbReference type="AlphaFoldDB" id="A0A1J6KLV5"/>
<name>A0A1J6KLV5_NICAT</name>
<evidence type="ECO:0000313" key="2">
    <source>
        <dbReference type="EMBL" id="OIT22727.1"/>
    </source>
</evidence>
<keyword evidence="1" id="KW-0812">Transmembrane</keyword>
<dbReference type="OMA" id="KGRCMLA"/>
<sequence length="129" mass="14363">MALKKYNCCRSITYFFISILIFSNFKNVYGLRMLEGEEWLKKNTDLIIQSLPRGSAPSKGANPCTNIPGGKKKGRCMLAQNEGKIIIASQIDNNNEEIAPFAYPGINMVPFGTANSENKDTQKQESNHS</sequence>
<gene>
    <name evidence="2" type="ORF">A4A49_29869</name>
</gene>
<proteinExistence type="predicted"/>
<dbReference type="Gramene" id="OIT22727">
    <property type="protein sequence ID" value="OIT22727"/>
    <property type="gene ID" value="A4A49_29869"/>
</dbReference>
<dbReference type="PANTHER" id="PTHR33592:SF10">
    <property type="entry name" value="TRANSMEMBRANE PROTEIN"/>
    <property type="match status" value="1"/>
</dbReference>
<protein>
    <submittedName>
        <fullName evidence="2">Uncharacterized protein</fullName>
    </submittedName>
</protein>
<dbReference type="PANTHER" id="PTHR33592">
    <property type="entry name" value="TRANSMEMBRANE PROTEIN"/>
    <property type="match status" value="1"/>
</dbReference>
<keyword evidence="1" id="KW-1133">Transmembrane helix</keyword>
<feature type="transmembrane region" description="Helical" evidence="1">
    <location>
        <begin position="12"/>
        <end position="31"/>
    </location>
</feature>
<evidence type="ECO:0000256" key="1">
    <source>
        <dbReference type="SAM" id="Phobius"/>
    </source>
</evidence>
<accession>A0A1J6KLV5</accession>
<comment type="caution">
    <text evidence="2">The sequence shown here is derived from an EMBL/GenBank/DDBJ whole genome shotgun (WGS) entry which is preliminary data.</text>
</comment>
<evidence type="ECO:0000313" key="3">
    <source>
        <dbReference type="Proteomes" id="UP000187609"/>
    </source>
</evidence>
<keyword evidence="1" id="KW-0472">Membrane</keyword>
<keyword evidence="3" id="KW-1185">Reference proteome</keyword>